<protein>
    <submittedName>
        <fullName evidence="1">Uncharacterized protein</fullName>
    </submittedName>
</protein>
<accession>A0ACC2BJZ0</accession>
<evidence type="ECO:0000313" key="1">
    <source>
        <dbReference type="EMBL" id="KAJ7530059.1"/>
    </source>
</evidence>
<proteinExistence type="predicted"/>
<comment type="caution">
    <text evidence="1">The sequence shown here is derived from an EMBL/GenBank/DDBJ whole genome shotgun (WGS) entry which is preliminary data.</text>
</comment>
<evidence type="ECO:0000313" key="2">
    <source>
        <dbReference type="Proteomes" id="UP001162992"/>
    </source>
</evidence>
<dbReference type="Proteomes" id="UP001162992">
    <property type="component" value="Chromosome 15"/>
</dbReference>
<gene>
    <name evidence="1" type="ORF">O6H91_15G076900</name>
</gene>
<keyword evidence="2" id="KW-1185">Reference proteome</keyword>
<sequence length="279" mass="32112">MAMGKHFYYAYFLIKRLLAQLLASIAAVFTRLGLKVLASGPVPAHIAIIMDGNRRFASRSRIDKRSGHVLGYERLIQTLDSCLKLGVKIVTVYAFSIENFQRSPAEVSDLMELLQDKLDHLVSKEQLVRSYDVQVRILGDLSLLPKGVRESAERAMLATNNNKSTVLNVCIAYTSTHEIVQAIQKIMDERTQDQPHDKFITKEEIDRNLYTGLCPPPDILLRTSGETRLSNYLLWQCSNSYMCFCNALWPEFSFWHLSWMILKYQRAYPFLPRQQRPSF</sequence>
<organism evidence="1 2">
    <name type="scientific">Diphasiastrum complanatum</name>
    <name type="common">Issler's clubmoss</name>
    <name type="synonym">Lycopodium complanatum</name>
    <dbReference type="NCBI Taxonomy" id="34168"/>
    <lineage>
        <taxon>Eukaryota</taxon>
        <taxon>Viridiplantae</taxon>
        <taxon>Streptophyta</taxon>
        <taxon>Embryophyta</taxon>
        <taxon>Tracheophyta</taxon>
        <taxon>Lycopodiopsida</taxon>
        <taxon>Lycopodiales</taxon>
        <taxon>Lycopodiaceae</taxon>
        <taxon>Lycopodioideae</taxon>
        <taxon>Diphasiastrum</taxon>
    </lineage>
</organism>
<dbReference type="EMBL" id="CM055106">
    <property type="protein sequence ID" value="KAJ7530059.1"/>
    <property type="molecule type" value="Genomic_DNA"/>
</dbReference>
<name>A0ACC2BJZ0_DIPCM</name>
<reference evidence="2" key="1">
    <citation type="journal article" date="2024" name="Proc. Natl. Acad. Sci. U.S.A.">
        <title>Extraordinary preservation of gene collinearity over three hundred million years revealed in homosporous lycophytes.</title>
        <authorList>
            <person name="Li C."/>
            <person name="Wickell D."/>
            <person name="Kuo L.Y."/>
            <person name="Chen X."/>
            <person name="Nie B."/>
            <person name="Liao X."/>
            <person name="Peng D."/>
            <person name="Ji J."/>
            <person name="Jenkins J."/>
            <person name="Williams M."/>
            <person name="Shu S."/>
            <person name="Plott C."/>
            <person name="Barry K."/>
            <person name="Rajasekar S."/>
            <person name="Grimwood J."/>
            <person name="Han X."/>
            <person name="Sun S."/>
            <person name="Hou Z."/>
            <person name="He W."/>
            <person name="Dai G."/>
            <person name="Sun C."/>
            <person name="Schmutz J."/>
            <person name="Leebens-Mack J.H."/>
            <person name="Li F.W."/>
            <person name="Wang L."/>
        </authorList>
    </citation>
    <scope>NUCLEOTIDE SEQUENCE [LARGE SCALE GENOMIC DNA]</scope>
    <source>
        <strain evidence="2">cv. PW_Plant_1</strain>
    </source>
</reference>